<organism evidence="10 11">
    <name type="scientific">Kalanchoe fedtschenkoi</name>
    <name type="common">Lavender scallops</name>
    <name type="synonym">South American air plant</name>
    <dbReference type="NCBI Taxonomy" id="63787"/>
    <lineage>
        <taxon>Eukaryota</taxon>
        <taxon>Viridiplantae</taxon>
        <taxon>Streptophyta</taxon>
        <taxon>Embryophyta</taxon>
        <taxon>Tracheophyta</taxon>
        <taxon>Spermatophyta</taxon>
        <taxon>Magnoliopsida</taxon>
        <taxon>eudicotyledons</taxon>
        <taxon>Gunneridae</taxon>
        <taxon>Pentapetalae</taxon>
        <taxon>Saxifragales</taxon>
        <taxon>Crassulaceae</taxon>
        <taxon>Kalanchoe</taxon>
    </lineage>
</organism>
<name>A0A7N0RHM1_KALFE</name>
<accession>A0A7N0RHM1</accession>
<protein>
    <submittedName>
        <fullName evidence="10">Uncharacterized protein</fullName>
    </submittedName>
</protein>
<dbReference type="GO" id="GO:0000978">
    <property type="term" value="F:RNA polymerase II cis-regulatory region sequence-specific DNA binding"/>
    <property type="evidence" value="ECO:0007669"/>
    <property type="project" value="TreeGrafter"/>
</dbReference>
<dbReference type="OMA" id="PCCESEH"/>
<keyword evidence="2" id="KW-0677">Repeat</keyword>
<keyword evidence="5" id="KW-0804">Transcription</keyword>
<dbReference type="InterPro" id="IPR009057">
    <property type="entry name" value="Homeodomain-like_sf"/>
</dbReference>
<evidence type="ECO:0000259" key="9">
    <source>
        <dbReference type="PROSITE" id="PS51294"/>
    </source>
</evidence>
<evidence type="ECO:0000313" key="10">
    <source>
        <dbReference type="EnsemblPlants" id="Kaladp0011s0746.1.v1.1"/>
    </source>
</evidence>
<feature type="domain" description="Myb-like" evidence="8">
    <location>
        <begin position="117"/>
        <end position="168"/>
    </location>
</feature>
<sequence length="373" mass="42472">MKSQDLKNNAANGYDSFPRLAPPPPPLSLFGDIERREWMGLNMRRKSSSAFDLNQTSGRDEEQNNFKSKFDLNERFYSEGRSDERRDQAVKIIKEVVDRDCHHVEVANDERNENIQKICRSRGHWRPAEDAKLKKLVDQFGSQNWNLMAEHFPGRSGKSCRLRWFNQLDPKINKTPFSDEEEEKLLKSHTLYGNKWAMISKMFPGRTDNAVKNHWHVIMARKQREQNNNKCVYKKLKPNPISPASNQTAAVASKEFVACRDESTVTTVSATNTCLELMLTPTSVRASPCLFAKLPMGSNEGSIHNIIDLNKQLSNFSGESDADSERTDLDSITCIKLNQKKLEVLGDVKDTGANEPEAICTYADDVRVCLKEN</sequence>
<dbReference type="SUPFAM" id="SSF46689">
    <property type="entry name" value="Homeodomain-like"/>
    <property type="match status" value="1"/>
</dbReference>
<dbReference type="InterPro" id="IPR001005">
    <property type="entry name" value="SANT/Myb"/>
</dbReference>
<dbReference type="PROSITE" id="PS50090">
    <property type="entry name" value="MYB_LIKE"/>
    <property type="match status" value="2"/>
</dbReference>
<dbReference type="FunFam" id="1.10.10.60:FF:000060">
    <property type="entry name" value="MYB transcription factor"/>
    <property type="match status" value="1"/>
</dbReference>
<evidence type="ECO:0000259" key="8">
    <source>
        <dbReference type="PROSITE" id="PS50090"/>
    </source>
</evidence>
<dbReference type="GO" id="GO:0005634">
    <property type="term" value="C:nucleus"/>
    <property type="evidence" value="ECO:0007669"/>
    <property type="project" value="UniProtKB-SubCell"/>
</dbReference>
<evidence type="ECO:0000313" key="11">
    <source>
        <dbReference type="Proteomes" id="UP000594263"/>
    </source>
</evidence>
<evidence type="ECO:0000256" key="7">
    <source>
        <dbReference type="SAM" id="MobiDB-lite"/>
    </source>
</evidence>
<dbReference type="InterPro" id="IPR017930">
    <property type="entry name" value="Myb_dom"/>
</dbReference>
<dbReference type="Proteomes" id="UP000594263">
    <property type="component" value="Unplaced"/>
</dbReference>
<dbReference type="Gene3D" id="1.10.10.60">
    <property type="entry name" value="Homeodomain-like"/>
    <property type="match status" value="2"/>
</dbReference>
<evidence type="ECO:0000256" key="5">
    <source>
        <dbReference type="ARBA" id="ARBA00023163"/>
    </source>
</evidence>
<comment type="subcellular location">
    <subcellularLocation>
        <location evidence="1">Nucleus</location>
    </subcellularLocation>
</comment>
<proteinExistence type="predicted"/>
<dbReference type="SMART" id="SM00717">
    <property type="entry name" value="SANT"/>
    <property type="match status" value="2"/>
</dbReference>
<dbReference type="Pfam" id="PF13921">
    <property type="entry name" value="Myb_DNA-bind_6"/>
    <property type="match status" value="1"/>
</dbReference>
<evidence type="ECO:0000256" key="2">
    <source>
        <dbReference type="ARBA" id="ARBA00022737"/>
    </source>
</evidence>
<feature type="compositionally biased region" description="Polar residues" evidence="7">
    <location>
        <begin position="1"/>
        <end position="11"/>
    </location>
</feature>
<dbReference type="EnsemblPlants" id="Kaladp0011s0746.1.v1.1">
    <property type="protein sequence ID" value="Kaladp0011s0746.1.v1.1"/>
    <property type="gene ID" value="Kaladp0011s0746.v1.1"/>
</dbReference>
<feature type="domain" description="HTH myb-type" evidence="9">
    <location>
        <begin position="122"/>
        <end position="168"/>
    </location>
</feature>
<dbReference type="PROSITE" id="PS51294">
    <property type="entry name" value="HTH_MYB"/>
    <property type="match status" value="2"/>
</dbReference>
<keyword evidence="4" id="KW-0238">DNA-binding</keyword>
<feature type="domain" description="Myb-like" evidence="8">
    <location>
        <begin position="169"/>
        <end position="219"/>
    </location>
</feature>
<dbReference type="InterPro" id="IPR050560">
    <property type="entry name" value="MYB_TF"/>
</dbReference>
<dbReference type="AlphaFoldDB" id="A0A7N0RHM1"/>
<dbReference type="GO" id="GO:0000981">
    <property type="term" value="F:DNA-binding transcription factor activity, RNA polymerase II-specific"/>
    <property type="evidence" value="ECO:0007669"/>
    <property type="project" value="TreeGrafter"/>
</dbReference>
<keyword evidence="3" id="KW-0805">Transcription regulation</keyword>
<dbReference type="Gramene" id="Kaladp0011s0746.1.v1.1">
    <property type="protein sequence ID" value="Kaladp0011s0746.1.v1.1"/>
    <property type="gene ID" value="Kaladp0011s0746.v1.1"/>
</dbReference>
<dbReference type="PANTHER" id="PTHR45614:SF259">
    <property type="entry name" value="MYB DOMAIN PROTEIN 89-RELATED"/>
    <property type="match status" value="1"/>
</dbReference>
<evidence type="ECO:0000256" key="6">
    <source>
        <dbReference type="ARBA" id="ARBA00023242"/>
    </source>
</evidence>
<evidence type="ECO:0000256" key="1">
    <source>
        <dbReference type="ARBA" id="ARBA00004123"/>
    </source>
</evidence>
<evidence type="ECO:0000256" key="3">
    <source>
        <dbReference type="ARBA" id="ARBA00023015"/>
    </source>
</evidence>
<evidence type="ECO:0000256" key="4">
    <source>
        <dbReference type="ARBA" id="ARBA00023125"/>
    </source>
</evidence>
<feature type="domain" description="HTH myb-type" evidence="9">
    <location>
        <begin position="169"/>
        <end position="223"/>
    </location>
</feature>
<keyword evidence="6" id="KW-0539">Nucleus</keyword>
<reference evidence="10" key="1">
    <citation type="submission" date="2021-01" db="UniProtKB">
        <authorList>
            <consortium name="EnsemblPlants"/>
        </authorList>
    </citation>
    <scope>IDENTIFICATION</scope>
</reference>
<dbReference type="PANTHER" id="PTHR45614">
    <property type="entry name" value="MYB PROTEIN-RELATED"/>
    <property type="match status" value="1"/>
</dbReference>
<dbReference type="CDD" id="cd00167">
    <property type="entry name" value="SANT"/>
    <property type="match status" value="2"/>
</dbReference>
<keyword evidence="11" id="KW-1185">Reference proteome</keyword>
<feature type="region of interest" description="Disordered" evidence="7">
    <location>
        <begin position="1"/>
        <end position="25"/>
    </location>
</feature>